<evidence type="ECO:0000256" key="10">
    <source>
        <dbReference type="SAM" id="Phobius"/>
    </source>
</evidence>
<dbReference type="CDD" id="cd12913">
    <property type="entry name" value="PDC1_MCP_like"/>
    <property type="match status" value="1"/>
</dbReference>
<evidence type="ECO:0000256" key="1">
    <source>
        <dbReference type="ARBA" id="ARBA00004651"/>
    </source>
</evidence>
<evidence type="ECO:0000259" key="12">
    <source>
        <dbReference type="PROSITE" id="PS50885"/>
    </source>
</evidence>
<evidence type="ECO:0000313" key="14">
    <source>
        <dbReference type="Proteomes" id="UP001597403"/>
    </source>
</evidence>
<dbReference type="SUPFAM" id="SSF103190">
    <property type="entry name" value="Sensory domain-like"/>
    <property type="match status" value="1"/>
</dbReference>
<keyword evidence="5 10" id="KW-1133">Transmembrane helix</keyword>
<dbReference type="Gene3D" id="3.30.450.20">
    <property type="entry name" value="PAS domain"/>
    <property type="match status" value="2"/>
</dbReference>
<comment type="subcellular location">
    <subcellularLocation>
        <location evidence="1">Cell membrane</location>
        <topology evidence="1">Multi-pass membrane protein</topology>
    </subcellularLocation>
</comment>
<dbReference type="InterPro" id="IPR004089">
    <property type="entry name" value="MCPsignal_dom"/>
</dbReference>
<keyword evidence="14" id="KW-1185">Reference proteome</keyword>
<dbReference type="CDD" id="cd12912">
    <property type="entry name" value="PDC2_MCP_like"/>
    <property type="match status" value="1"/>
</dbReference>
<dbReference type="SMART" id="SM00283">
    <property type="entry name" value="MA"/>
    <property type="match status" value="1"/>
</dbReference>
<evidence type="ECO:0000256" key="4">
    <source>
        <dbReference type="ARBA" id="ARBA00022692"/>
    </source>
</evidence>
<keyword evidence="2" id="KW-1003">Cell membrane</keyword>
<dbReference type="Proteomes" id="UP001597403">
    <property type="component" value="Unassembled WGS sequence"/>
</dbReference>
<feature type="domain" description="HAMP" evidence="12">
    <location>
        <begin position="301"/>
        <end position="353"/>
    </location>
</feature>
<organism evidence="13 14">
    <name type="scientific">Paenibacillus nicotianae</name>
    <dbReference type="NCBI Taxonomy" id="1526551"/>
    <lineage>
        <taxon>Bacteria</taxon>
        <taxon>Bacillati</taxon>
        <taxon>Bacillota</taxon>
        <taxon>Bacilli</taxon>
        <taxon>Bacillales</taxon>
        <taxon>Paenibacillaceae</taxon>
        <taxon>Paenibacillus</taxon>
    </lineage>
</organism>
<keyword evidence="4 10" id="KW-0812">Transmembrane</keyword>
<reference evidence="14" key="1">
    <citation type="journal article" date="2019" name="Int. J. Syst. Evol. Microbiol.">
        <title>The Global Catalogue of Microorganisms (GCM) 10K type strain sequencing project: providing services to taxonomists for standard genome sequencing and annotation.</title>
        <authorList>
            <consortium name="The Broad Institute Genomics Platform"/>
            <consortium name="The Broad Institute Genome Sequencing Center for Infectious Disease"/>
            <person name="Wu L."/>
            <person name="Ma J."/>
        </authorList>
    </citation>
    <scope>NUCLEOTIDE SEQUENCE [LARGE SCALE GENOMIC DNA]</scope>
    <source>
        <strain evidence="14">CGMCC 1.15067</strain>
    </source>
</reference>
<sequence>MTLKVKLILLVIATAILIAVPVGWSALYIIKKQATQSVDADVKKTVTQGVTQINGWINTNSKVVETLASLINSTVPLDQITLKHLQVFKDESNAKSISDIYFSLEDGTFLDGSDWVAPAGYDARTRPWYQETKKANKLFISAPYEDAGTKTYKAIFIGAPLKDPQGNFAGVIAEDILLSTITSYIDTLKTNNGFTFLIDPNGNVMSHPDASFVNKPLKDQADYANIADTLLSQNSGSVEYSYKGDPQLLYYEKIPGINWIVASSTSKKLAFAEYTQLRNQYTIVIIALTLLFALLAFWVAVRIVKPIILLKKSAQQLAEGDLTVIVPVKGKDEIAQLGTAFNTMSTALRNLIQTVSQSAVGVNQASTEMYRNATNSGDIAGQISTVIEEIARGAGDQAESIQSGAEMVMDMTGSLEKVAASANEASHMISEVNDAMQRGTQAISQQTSLAQAGQESTQRVEASNAILLNKLDEIAQITNVIREISNQTNLLSLNAAIEAARAGEHGAGFAVVASEVRKLAEQASHSASDIDALLIQLNEAGKQSSLELSSFRHTTVQQQQSVDETKDSFEQIRSSVDGIISQIAHVSDGVTSLKSSANQVSDVITGLAAVSEQSAAATEEAASSTIEQTQSIASISTSSKHLSESADHLLKEIGQFKIQADAPTPSATTKHNNAS</sequence>
<dbReference type="Pfam" id="PF00015">
    <property type="entry name" value="MCPsignal"/>
    <property type="match status" value="1"/>
</dbReference>
<evidence type="ECO:0000256" key="3">
    <source>
        <dbReference type="ARBA" id="ARBA00022500"/>
    </source>
</evidence>
<name>A0ABW4UP89_9BACL</name>
<comment type="caution">
    <text evidence="13">The sequence shown here is derived from an EMBL/GenBank/DDBJ whole genome shotgun (WGS) entry which is preliminary data.</text>
</comment>
<dbReference type="Gene3D" id="1.10.287.950">
    <property type="entry name" value="Methyl-accepting chemotaxis protein"/>
    <property type="match status" value="1"/>
</dbReference>
<keyword evidence="3" id="KW-0145">Chemotaxis</keyword>
<evidence type="ECO:0000256" key="6">
    <source>
        <dbReference type="ARBA" id="ARBA00023136"/>
    </source>
</evidence>
<proteinExistence type="inferred from homology"/>
<evidence type="ECO:0000256" key="7">
    <source>
        <dbReference type="ARBA" id="ARBA00023224"/>
    </source>
</evidence>
<dbReference type="EMBL" id="JBHUGF010000009">
    <property type="protein sequence ID" value="MFD1989101.1"/>
    <property type="molecule type" value="Genomic_DNA"/>
</dbReference>
<evidence type="ECO:0000256" key="9">
    <source>
        <dbReference type="PROSITE-ProRule" id="PRU00284"/>
    </source>
</evidence>
<dbReference type="Pfam" id="PF02743">
    <property type="entry name" value="dCache_1"/>
    <property type="match status" value="1"/>
</dbReference>
<evidence type="ECO:0000313" key="13">
    <source>
        <dbReference type="EMBL" id="MFD1989101.1"/>
    </source>
</evidence>
<evidence type="ECO:0000259" key="11">
    <source>
        <dbReference type="PROSITE" id="PS50111"/>
    </source>
</evidence>
<evidence type="ECO:0000256" key="5">
    <source>
        <dbReference type="ARBA" id="ARBA00022989"/>
    </source>
</evidence>
<keyword evidence="6 10" id="KW-0472">Membrane</keyword>
<accession>A0ABW4UP89</accession>
<comment type="similarity">
    <text evidence="8">Belongs to the methyl-accepting chemotaxis (MCP) protein family.</text>
</comment>
<dbReference type="SMART" id="SM00304">
    <property type="entry name" value="HAMP"/>
    <property type="match status" value="1"/>
</dbReference>
<evidence type="ECO:0000256" key="8">
    <source>
        <dbReference type="ARBA" id="ARBA00029447"/>
    </source>
</evidence>
<keyword evidence="7 9" id="KW-0807">Transducer</keyword>
<dbReference type="PANTHER" id="PTHR32089">
    <property type="entry name" value="METHYL-ACCEPTING CHEMOTAXIS PROTEIN MCPB"/>
    <property type="match status" value="1"/>
</dbReference>
<dbReference type="InterPro" id="IPR029151">
    <property type="entry name" value="Sensor-like_sf"/>
</dbReference>
<gene>
    <name evidence="13" type="ORF">ACFSGI_03865</name>
</gene>
<dbReference type="InterPro" id="IPR003660">
    <property type="entry name" value="HAMP_dom"/>
</dbReference>
<dbReference type="PANTHER" id="PTHR32089:SF112">
    <property type="entry name" value="LYSOZYME-LIKE PROTEIN-RELATED"/>
    <property type="match status" value="1"/>
</dbReference>
<dbReference type="SUPFAM" id="SSF58104">
    <property type="entry name" value="Methyl-accepting chemotaxis protein (MCP) signaling domain"/>
    <property type="match status" value="1"/>
</dbReference>
<dbReference type="PROSITE" id="PS50111">
    <property type="entry name" value="CHEMOTAXIS_TRANSDUC_2"/>
    <property type="match status" value="1"/>
</dbReference>
<dbReference type="RefSeq" id="WP_204826808.1">
    <property type="nucleotide sequence ID" value="NZ_JBHUGF010000009.1"/>
</dbReference>
<protein>
    <submittedName>
        <fullName evidence="13">Methyl-accepting chemotaxis protein</fullName>
    </submittedName>
</protein>
<dbReference type="Pfam" id="PF00672">
    <property type="entry name" value="HAMP"/>
    <property type="match status" value="1"/>
</dbReference>
<evidence type="ECO:0000256" key="2">
    <source>
        <dbReference type="ARBA" id="ARBA00022475"/>
    </source>
</evidence>
<feature type="transmembrane region" description="Helical" evidence="10">
    <location>
        <begin position="281"/>
        <end position="304"/>
    </location>
</feature>
<feature type="domain" description="Methyl-accepting transducer" evidence="11">
    <location>
        <begin position="372"/>
        <end position="622"/>
    </location>
</feature>
<dbReference type="Gene3D" id="1.10.8.500">
    <property type="entry name" value="HAMP domain in histidine kinase"/>
    <property type="match status" value="1"/>
</dbReference>
<dbReference type="CDD" id="cd06225">
    <property type="entry name" value="HAMP"/>
    <property type="match status" value="1"/>
</dbReference>
<dbReference type="PROSITE" id="PS50885">
    <property type="entry name" value="HAMP"/>
    <property type="match status" value="1"/>
</dbReference>
<dbReference type="InterPro" id="IPR033479">
    <property type="entry name" value="dCache_1"/>
</dbReference>